<evidence type="ECO:0000256" key="2">
    <source>
        <dbReference type="ARBA" id="ARBA00022475"/>
    </source>
</evidence>
<keyword evidence="2" id="KW-1003">Cell membrane</keyword>
<evidence type="ECO:0000313" key="7">
    <source>
        <dbReference type="EMBL" id="QNE88893.1"/>
    </source>
</evidence>
<accession>A0A7G7CMS7</accession>
<feature type="transmembrane region" description="Helical" evidence="6">
    <location>
        <begin position="228"/>
        <end position="254"/>
    </location>
</feature>
<dbReference type="EMBL" id="CP059404">
    <property type="protein sequence ID" value="QNE88893.1"/>
    <property type="molecule type" value="Genomic_DNA"/>
</dbReference>
<dbReference type="CDD" id="cd16914">
    <property type="entry name" value="EcfT"/>
    <property type="match status" value="1"/>
</dbReference>
<evidence type="ECO:0000256" key="1">
    <source>
        <dbReference type="ARBA" id="ARBA00004141"/>
    </source>
</evidence>
<dbReference type="InterPro" id="IPR051611">
    <property type="entry name" value="ECF_transporter_component"/>
</dbReference>
<dbReference type="RefSeq" id="WP_185175282.1">
    <property type="nucleotide sequence ID" value="NZ_CP059404.1"/>
</dbReference>
<keyword evidence="4 6" id="KW-1133">Transmembrane helix</keyword>
<proteinExistence type="predicted"/>
<comment type="subcellular location">
    <subcellularLocation>
        <location evidence="1">Membrane</location>
        <topology evidence="1">Multi-pass membrane protein</topology>
    </subcellularLocation>
</comment>
<dbReference type="GO" id="GO:0005886">
    <property type="term" value="C:plasma membrane"/>
    <property type="evidence" value="ECO:0007669"/>
    <property type="project" value="UniProtKB-ARBA"/>
</dbReference>
<keyword evidence="8" id="KW-1185">Reference proteome</keyword>
<dbReference type="KEGG" id="cik:H0194_07350"/>
<organism evidence="7 8">
    <name type="scientific">Corynebacterium incognita</name>
    <dbReference type="NCBI Taxonomy" id="2754725"/>
    <lineage>
        <taxon>Bacteria</taxon>
        <taxon>Bacillati</taxon>
        <taxon>Actinomycetota</taxon>
        <taxon>Actinomycetes</taxon>
        <taxon>Mycobacteriales</taxon>
        <taxon>Corynebacteriaceae</taxon>
        <taxon>Corynebacterium</taxon>
    </lineage>
</organism>
<feature type="transmembrane region" description="Helical" evidence="6">
    <location>
        <begin position="30"/>
        <end position="52"/>
    </location>
</feature>
<keyword evidence="3 6" id="KW-0812">Transmembrane</keyword>
<evidence type="ECO:0000313" key="8">
    <source>
        <dbReference type="Proteomes" id="UP000515743"/>
    </source>
</evidence>
<reference evidence="7 8" key="1">
    <citation type="submission" date="2020-07" db="EMBL/GenBank/DDBJ databases">
        <title>Complete genome and description of Corynebacterium incognita strain Marseille-Q3630 sp. nov.</title>
        <authorList>
            <person name="Boxberger M."/>
        </authorList>
    </citation>
    <scope>NUCLEOTIDE SEQUENCE [LARGE SCALE GENOMIC DNA]</scope>
    <source>
        <strain evidence="7 8">Marseille-Q3630</strain>
    </source>
</reference>
<keyword evidence="5 6" id="KW-0472">Membrane</keyword>
<dbReference type="AlphaFoldDB" id="A0A7G7CMS7"/>
<dbReference type="Proteomes" id="UP000515743">
    <property type="component" value="Chromosome"/>
</dbReference>
<sequence>MPNILRGVNPVTRLALMFLLTTPVLFSVDWLSASVLVGVTIVLAPLCGVSWWRLGKASWPLLFLAPLSGVSMLLYGKEGGEVYFRFWMAAITENSIELAIGISLRVLAVALPVIVLARDIDPTELGDGLAQVVKLPGRFVIGAVAGVRMATLFRDDWDSLARARRARGLGDRNKVRQFMDMSFGILVMALRRGSKLATAMEARGFGRESKYGKQRTWARVSTMKLKDWVIIGIGAIIAIIPVIVAVQVGTWRWLGL</sequence>
<evidence type="ECO:0000256" key="3">
    <source>
        <dbReference type="ARBA" id="ARBA00022692"/>
    </source>
</evidence>
<dbReference type="Pfam" id="PF02361">
    <property type="entry name" value="CbiQ"/>
    <property type="match status" value="1"/>
</dbReference>
<feature type="transmembrane region" description="Helical" evidence="6">
    <location>
        <begin position="59"/>
        <end position="76"/>
    </location>
</feature>
<dbReference type="InterPro" id="IPR003339">
    <property type="entry name" value="ABC/ECF_trnsptr_transmembrane"/>
</dbReference>
<protein>
    <submittedName>
        <fullName evidence="7">Energy-coupling factor transporter transmembrane protein EcfT</fullName>
    </submittedName>
</protein>
<feature type="transmembrane region" description="Helical" evidence="6">
    <location>
        <begin position="96"/>
        <end position="117"/>
    </location>
</feature>
<gene>
    <name evidence="7" type="ORF">H0194_07350</name>
</gene>
<evidence type="ECO:0000256" key="6">
    <source>
        <dbReference type="SAM" id="Phobius"/>
    </source>
</evidence>
<dbReference type="PANTHER" id="PTHR34857">
    <property type="entry name" value="SLL0384 PROTEIN"/>
    <property type="match status" value="1"/>
</dbReference>
<evidence type="ECO:0000256" key="4">
    <source>
        <dbReference type="ARBA" id="ARBA00022989"/>
    </source>
</evidence>
<dbReference type="PANTHER" id="PTHR34857:SF2">
    <property type="entry name" value="SLL0384 PROTEIN"/>
    <property type="match status" value="1"/>
</dbReference>
<evidence type="ECO:0000256" key="5">
    <source>
        <dbReference type="ARBA" id="ARBA00023136"/>
    </source>
</evidence>
<name>A0A7G7CMS7_9CORY</name>